<organism evidence="1 2">
    <name type="scientific">Parthenolecanium corni</name>
    <dbReference type="NCBI Taxonomy" id="536013"/>
    <lineage>
        <taxon>Eukaryota</taxon>
        <taxon>Metazoa</taxon>
        <taxon>Ecdysozoa</taxon>
        <taxon>Arthropoda</taxon>
        <taxon>Hexapoda</taxon>
        <taxon>Insecta</taxon>
        <taxon>Pterygota</taxon>
        <taxon>Neoptera</taxon>
        <taxon>Paraneoptera</taxon>
        <taxon>Hemiptera</taxon>
        <taxon>Sternorrhyncha</taxon>
        <taxon>Coccoidea</taxon>
        <taxon>Coccidae</taxon>
        <taxon>Parthenolecanium</taxon>
    </lineage>
</organism>
<keyword evidence="2" id="KW-1185">Reference proteome</keyword>
<gene>
    <name evidence="1" type="ORF">V9T40_010010</name>
</gene>
<name>A0AAN9Y677_9HEMI</name>
<comment type="caution">
    <text evidence="1">The sequence shown here is derived from an EMBL/GenBank/DDBJ whole genome shotgun (WGS) entry which is preliminary data.</text>
</comment>
<evidence type="ECO:0000313" key="1">
    <source>
        <dbReference type="EMBL" id="KAK7597785.1"/>
    </source>
</evidence>
<accession>A0AAN9Y677</accession>
<dbReference type="AlphaFoldDB" id="A0AAN9Y677"/>
<evidence type="ECO:0000313" key="2">
    <source>
        <dbReference type="Proteomes" id="UP001367676"/>
    </source>
</evidence>
<protein>
    <submittedName>
        <fullName evidence="1">Uncharacterized protein</fullName>
    </submittedName>
</protein>
<sequence>MDVINYPDVALATIFYNRKTSDTWNQVVEPKHAVKLSRDKRADDANILYFPSSDNSFALFEVRQASQWQINRLKSFNGSSTCIEPTLTNGAQTWSLTRSHVNKLRVTHNKMLRSLLGVQLRDEISVQKIREQDDSRDIGWTVKRLKLGYAGPGARLASGTKNWSEGMQERTARNKLTWRQAVKAYTHDWVDPTT</sequence>
<proteinExistence type="predicted"/>
<dbReference type="Proteomes" id="UP001367676">
    <property type="component" value="Unassembled WGS sequence"/>
</dbReference>
<reference evidence="1 2" key="1">
    <citation type="submission" date="2024-03" db="EMBL/GenBank/DDBJ databases">
        <title>Adaptation during the transition from Ophiocordyceps entomopathogen to insect associate is accompanied by gene loss and intensified selection.</title>
        <authorList>
            <person name="Ward C.M."/>
            <person name="Onetto C.A."/>
            <person name="Borneman A.R."/>
        </authorList>
    </citation>
    <scope>NUCLEOTIDE SEQUENCE [LARGE SCALE GENOMIC DNA]</scope>
    <source>
        <strain evidence="1">AWRI1</strain>
        <tissue evidence="1">Single Adult Female</tissue>
    </source>
</reference>
<dbReference type="EMBL" id="JBBCAQ010000017">
    <property type="protein sequence ID" value="KAK7597785.1"/>
    <property type="molecule type" value="Genomic_DNA"/>
</dbReference>